<dbReference type="InterPro" id="IPR001451">
    <property type="entry name" value="Hexapep"/>
</dbReference>
<protein>
    <submittedName>
        <fullName evidence="3">Sugar O-acetyltransferase</fullName>
    </submittedName>
</protein>
<dbReference type="RefSeq" id="WP_125597202.1">
    <property type="nucleotide sequence ID" value="NZ_JBHSSM010000024.1"/>
</dbReference>
<dbReference type="InterPro" id="IPR051159">
    <property type="entry name" value="Hexapeptide_acetyltransf"/>
</dbReference>
<name>A0ABW1USQ8_9LACO</name>
<evidence type="ECO:0000256" key="2">
    <source>
        <dbReference type="ARBA" id="ARBA00022679"/>
    </source>
</evidence>
<comment type="similarity">
    <text evidence="1">Belongs to the transferase hexapeptide repeat family.</text>
</comment>
<dbReference type="PANTHER" id="PTHR23416:SF23">
    <property type="entry name" value="ACETYLTRANSFERASE C18B11.09C-RELATED"/>
    <property type="match status" value="1"/>
</dbReference>
<dbReference type="SUPFAM" id="SSF51161">
    <property type="entry name" value="Trimeric LpxA-like enzymes"/>
    <property type="match status" value="1"/>
</dbReference>
<sequence>MAVSESNLDDRLIAQNQRLLQHLNYDYACPGEIRQLLGEILGHPLDPTSQIRLPFYTEYGRHLKLGRCLLIEQNVTLADQDLITIESHVEIGAGAMLLTTGYQMDPQGQPQRWSAPITIKRGTKIGNRVIVQPGVTIGANSIIMAGAIVSHNIPANSVVTSN</sequence>
<evidence type="ECO:0000313" key="4">
    <source>
        <dbReference type="Proteomes" id="UP001596310"/>
    </source>
</evidence>
<dbReference type="Pfam" id="PF00132">
    <property type="entry name" value="Hexapep"/>
    <property type="match status" value="1"/>
</dbReference>
<dbReference type="Proteomes" id="UP001596310">
    <property type="component" value="Unassembled WGS sequence"/>
</dbReference>
<accession>A0ABW1USQ8</accession>
<reference evidence="4" key="1">
    <citation type="journal article" date="2019" name="Int. J. Syst. Evol. Microbiol.">
        <title>The Global Catalogue of Microorganisms (GCM) 10K type strain sequencing project: providing services to taxonomists for standard genome sequencing and annotation.</title>
        <authorList>
            <consortium name="The Broad Institute Genomics Platform"/>
            <consortium name="The Broad Institute Genome Sequencing Center for Infectious Disease"/>
            <person name="Wu L."/>
            <person name="Ma J."/>
        </authorList>
    </citation>
    <scope>NUCLEOTIDE SEQUENCE [LARGE SCALE GENOMIC DNA]</scope>
    <source>
        <strain evidence="4">CCM 8897</strain>
    </source>
</reference>
<dbReference type="PANTHER" id="PTHR23416">
    <property type="entry name" value="SIALIC ACID SYNTHASE-RELATED"/>
    <property type="match status" value="1"/>
</dbReference>
<dbReference type="Gene3D" id="2.160.10.10">
    <property type="entry name" value="Hexapeptide repeat proteins"/>
    <property type="match status" value="1"/>
</dbReference>
<evidence type="ECO:0000313" key="3">
    <source>
        <dbReference type="EMBL" id="MFC6316125.1"/>
    </source>
</evidence>
<dbReference type="EMBL" id="JBHSSM010000024">
    <property type="protein sequence ID" value="MFC6316125.1"/>
    <property type="molecule type" value="Genomic_DNA"/>
</dbReference>
<keyword evidence="4" id="KW-1185">Reference proteome</keyword>
<evidence type="ECO:0000256" key="1">
    <source>
        <dbReference type="ARBA" id="ARBA00007274"/>
    </source>
</evidence>
<organism evidence="3 4">
    <name type="scientific">Lapidilactobacillus achengensis</name>
    <dbReference type="NCBI Taxonomy" id="2486000"/>
    <lineage>
        <taxon>Bacteria</taxon>
        <taxon>Bacillati</taxon>
        <taxon>Bacillota</taxon>
        <taxon>Bacilli</taxon>
        <taxon>Lactobacillales</taxon>
        <taxon>Lactobacillaceae</taxon>
        <taxon>Lapidilactobacillus</taxon>
    </lineage>
</organism>
<proteinExistence type="inferred from homology"/>
<comment type="caution">
    <text evidence="3">The sequence shown here is derived from an EMBL/GenBank/DDBJ whole genome shotgun (WGS) entry which is preliminary data.</text>
</comment>
<gene>
    <name evidence="3" type="ORF">ACFQHW_11170</name>
</gene>
<dbReference type="InterPro" id="IPR011004">
    <property type="entry name" value="Trimer_LpxA-like_sf"/>
</dbReference>
<keyword evidence="2" id="KW-0808">Transferase</keyword>